<dbReference type="EMBL" id="CM044705">
    <property type="protein sequence ID" value="KAI5664766.1"/>
    <property type="molecule type" value="Genomic_DNA"/>
</dbReference>
<reference evidence="2" key="1">
    <citation type="journal article" date="2023" name="Nat. Plants">
        <title>Single-cell RNA sequencing provides a high-resolution roadmap for understanding the multicellular compartmentation of specialized metabolism.</title>
        <authorList>
            <person name="Sun S."/>
            <person name="Shen X."/>
            <person name="Li Y."/>
            <person name="Li Y."/>
            <person name="Wang S."/>
            <person name="Li R."/>
            <person name="Zhang H."/>
            <person name="Shen G."/>
            <person name="Guo B."/>
            <person name="Wei J."/>
            <person name="Xu J."/>
            <person name="St-Pierre B."/>
            <person name="Chen S."/>
            <person name="Sun C."/>
        </authorList>
    </citation>
    <scope>NUCLEOTIDE SEQUENCE [LARGE SCALE GENOMIC DNA]</scope>
</reference>
<name>A0ACC0AVJ6_CATRO</name>
<comment type="caution">
    <text evidence="1">The sequence shown here is derived from an EMBL/GenBank/DDBJ whole genome shotgun (WGS) entry which is preliminary data.</text>
</comment>
<sequence>METTPVDSTLIDTSTSLAITILTDSIANSIVLIEPVSKEVTRAPSEHIFLTPQMVIVTSAEIITSSNINVPISIPMTNVVNSTPLNVNPISVSLPTKLSVIGDNLVVLTQVLELLKSHGHVLHSLSGVGSSSQQQALFTKSPSRPTVSINVEYFGLLSNEGHSCSGNEDDLIFVKTLKGNRLIRVRESARIKE</sequence>
<organism evidence="1 2">
    <name type="scientific">Catharanthus roseus</name>
    <name type="common">Madagascar periwinkle</name>
    <name type="synonym">Vinca rosea</name>
    <dbReference type="NCBI Taxonomy" id="4058"/>
    <lineage>
        <taxon>Eukaryota</taxon>
        <taxon>Viridiplantae</taxon>
        <taxon>Streptophyta</taxon>
        <taxon>Embryophyta</taxon>
        <taxon>Tracheophyta</taxon>
        <taxon>Spermatophyta</taxon>
        <taxon>Magnoliopsida</taxon>
        <taxon>eudicotyledons</taxon>
        <taxon>Gunneridae</taxon>
        <taxon>Pentapetalae</taxon>
        <taxon>asterids</taxon>
        <taxon>lamiids</taxon>
        <taxon>Gentianales</taxon>
        <taxon>Apocynaceae</taxon>
        <taxon>Rauvolfioideae</taxon>
        <taxon>Vinceae</taxon>
        <taxon>Catharanthinae</taxon>
        <taxon>Catharanthus</taxon>
    </lineage>
</organism>
<evidence type="ECO:0000313" key="1">
    <source>
        <dbReference type="EMBL" id="KAI5664766.1"/>
    </source>
</evidence>
<gene>
    <name evidence="1" type="ORF">M9H77_24089</name>
</gene>
<dbReference type="Proteomes" id="UP001060085">
    <property type="component" value="Linkage Group LG05"/>
</dbReference>
<keyword evidence="2" id="KW-1185">Reference proteome</keyword>
<proteinExistence type="predicted"/>
<accession>A0ACC0AVJ6</accession>
<protein>
    <submittedName>
        <fullName evidence="1">Uncharacterized protein</fullName>
    </submittedName>
</protein>
<evidence type="ECO:0000313" key="2">
    <source>
        <dbReference type="Proteomes" id="UP001060085"/>
    </source>
</evidence>